<dbReference type="EMBL" id="CP002476">
    <property type="protein sequence ID" value="ADW07865.1"/>
    <property type="molecule type" value="Genomic_DNA"/>
</dbReference>
<dbReference type="InterPro" id="IPR011010">
    <property type="entry name" value="DNA_brk_join_enz"/>
</dbReference>
<keyword evidence="2" id="KW-0233">DNA recombination</keyword>
<evidence type="ECO:0000313" key="6">
    <source>
        <dbReference type="EMBL" id="ADW07865.1"/>
    </source>
</evidence>
<dbReference type="Gene3D" id="1.10.150.130">
    <property type="match status" value="1"/>
</dbReference>
<name>A0A8D3WSF1_STRFA</name>
<dbReference type="Pfam" id="PF02899">
    <property type="entry name" value="Phage_int_SAM_1"/>
    <property type="match status" value="1"/>
</dbReference>
<dbReference type="KEGG" id="sfa:Sfla_6539"/>
<sequence>MRDRWSVEFYDFLKPPPSLGEVMLGGFGDLHDRAARNGAQHGTPVLFTVSGFADPGVNLFFRVSPMKGRGARTWKRYAYTLVVWLNFLQVFGKGWREATARDVEAFKDWRLTDVRNDDRIKAASFDTDRAALNTFYTWAFGKYGVQNPVSGIAPASNSGSRPEQGIGPGGERRDGLRPAGSRGRKVKWMLRAPFEQWRDIGLRGYGFDGLRRTGWSGPNEDRDAVFVDGLYGTGLRLQEWGSVLDVEMPRSAGGRLPRAWLAAACVKGAKEGRWYRMPRAVLREIEGYTDPLEGSRTQAIRRAQRRGAYEKIPYRRVVSGYNARSRLLYLESGGSLSVDVLGPDERRLLFRRTTTGLEPLALWLSPNGMPKKFEGWEDTFTAANERIQRVWVQAGGEGLVPLWCRPHMCRHSFALKWYSLLSTVWQPQLDGFTEQELLDIREMFGGVWYALSLMLGHADPSTTRETYLEPFTALQVDYLMELLDSEETQAVEALIRTVAEQGGRTLTSVARPGALAQTGGRA</sequence>
<dbReference type="GO" id="GO:0006310">
    <property type="term" value="P:DNA recombination"/>
    <property type="evidence" value="ECO:0007669"/>
    <property type="project" value="UniProtKB-KW"/>
</dbReference>
<evidence type="ECO:0000256" key="2">
    <source>
        <dbReference type="ARBA" id="ARBA00023172"/>
    </source>
</evidence>
<dbReference type="InterPro" id="IPR004107">
    <property type="entry name" value="Integrase_SAM-like_N"/>
</dbReference>
<keyword evidence="6" id="KW-0614">Plasmid</keyword>
<dbReference type="InterPro" id="IPR044068">
    <property type="entry name" value="CB"/>
</dbReference>
<dbReference type="Gene3D" id="1.10.443.10">
    <property type="entry name" value="Intergrase catalytic core"/>
    <property type="match status" value="1"/>
</dbReference>
<feature type="region of interest" description="Disordered" evidence="4">
    <location>
        <begin position="153"/>
        <end position="180"/>
    </location>
</feature>
<feature type="domain" description="Core-binding (CB)" evidence="5">
    <location>
        <begin position="50"/>
        <end position="140"/>
    </location>
</feature>
<evidence type="ECO:0000313" key="7">
    <source>
        <dbReference type="Proteomes" id="UP000002066"/>
    </source>
</evidence>
<dbReference type="InterPro" id="IPR010998">
    <property type="entry name" value="Integrase_recombinase_N"/>
</dbReference>
<reference evidence="6 7" key="1">
    <citation type="submission" date="2011-01" db="EMBL/GenBank/DDBJ databases">
        <title>Complete sequence of plasmid1 of Streptomyces flavogriseus ATCC 33331.</title>
        <authorList>
            <consortium name="US DOE Joint Genome Institute"/>
            <person name="Lucas S."/>
            <person name="Copeland A."/>
            <person name="Lapidus A."/>
            <person name="Cheng J.-F."/>
            <person name="Goodwin L."/>
            <person name="Pitluck S."/>
            <person name="Davenport K."/>
            <person name="Detter J.C."/>
            <person name="Han C."/>
            <person name="Tapia R."/>
            <person name="Land M."/>
            <person name="Hauser L."/>
            <person name="Kyrpides N."/>
            <person name="Ivanova N."/>
            <person name="Ovchinnikova G."/>
            <person name="Pagani I."/>
            <person name="Brumm P."/>
            <person name="Mead D."/>
            <person name="Woyke T."/>
        </authorList>
    </citation>
    <scope>NUCLEOTIDE SEQUENCE [LARGE SCALE GENOMIC DNA]</scope>
    <source>
        <strain evidence="7">ATCC 33331 / IAF-45CD</strain>
        <plasmid evidence="6 7">pSFLA01</plasmid>
    </source>
</reference>
<proteinExistence type="predicted"/>
<dbReference type="InterPro" id="IPR013762">
    <property type="entry name" value="Integrase-like_cat_sf"/>
</dbReference>
<evidence type="ECO:0000256" key="4">
    <source>
        <dbReference type="SAM" id="MobiDB-lite"/>
    </source>
</evidence>
<dbReference type="GO" id="GO:0003677">
    <property type="term" value="F:DNA binding"/>
    <property type="evidence" value="ECO:0007669"/>
    <property type="project" value="UniProtKB-UniRule"/>
</dbReference>
<dbReference type="GO" id="GO:0015074">
    <property type="term" value="P:DNA integration"/>
    <property type="evidence" value="ECO:0007669"/>
    <property type="project" value="InterPro"/>
</dbReference>
<protein>
    <submittedName>
        <fullName evidence="6">Integrase domain protein SAM domain protein</fullName>
    </submittedName>
</protein>
<evidence type="ECO:0000259" key="5">
    <source>
        <dbReference type="PROSITE" id="PS51900"/>
    </source>
</evidence>
<evidence type="ECO:0000256" key="1">
    <source>
        <dbReference type="ARBA" id="ARBA00023125"/>
    </source>
</evidence>
<dbReference type="OrthoDB" id="4020134at2"/>
<dbReference type="SUPFAM" id="SSF56349">
    <property type="entry name" value="DNA breaking-rejoining enzymes"/>
    <property type="match status" value="1"/>
</dbReference>
<dbReference type="AlphaFoldDB" id="A0A8D3WSF1"/>
<gene>
    <name evidence="6" type="ORF">Sfla_6539</name>
</gene>
<keyword evidence="1 3" id="KW-0238">DNA-binding</keyword>
<geneLocation type="plasmid" evidence="6 7">
    <name>pSFLA01</name>
</geneLocation>
<evidence type="ECO:0000256" key="3">
    <source>
        <dbReference type="PROSITE-ProRule" id="PRU01248"/>
    </source>
</evidence>
<organism evidence="6 7">
    <name type="scientific">Streptomyces pratensis (strain ATCC 33331 / IAF-45CD)</name>
    <dbReference type="NCBI Taxonomy" id="591167"/>
    <lineage>
        <taxon>Bacteria</taxon>
        <taxon>Bacillati</taxon>
        <taxon>Actinomycetota</taxon>
        <taxon>Actinomycetes</taxon>
        <taxon>Kitasatosporales</taxon>
        <taxon>Streptomycetaceae</taxon>
        <taxon>Streptomyces</taxon>
    </lineage>
</organism>
<dbReference type="Proteomes" id="UP000002066">
    <property type="component" value="Plasmid pSFLA01"/>
</dbReference>
<dbReference type="PROSITE" id="PS51900">
    <property type="entry name" value="CB"/>
    <property type="match status" value="1"/>
</dbReference>
<accession>A0A8D3WSF1</accession>